<dbReference type="NCBIfam" id="TIGR01200">
    <property type="entry name" value="GLPGLI"/>
    <property type="match status" value="1"/>
</dbReference>
<accession>A0ABS8EQS5</accession>
<dbReference type="RefSeq" id="WP_227477688.1">
    <property type="nucleotide sequence ID" value="NZ_JAFMPT010000017.1"/>
</dbReference>
<dbReference type="EMBL" id="JAFMPT010000017">
    <property type="protein sequence ID" value="MCC1485197.1"/>
    <property type="molecule type" value="Genomic_DNA"/>
</dbReference>
<evidence type="ECO:0000313" key="1">
    <source>
        <dbReference type="EMBL" id="MCC1485197.1"/>
    </source>
</evidence>
<organism evidence="1 2">
    <name type="scientific">Winogradskyella immobilis</name>
    <dbReference type="NCBI Taxonomy" id="2816852"/>
    <lineage>
        <taxon>Bacteria</taxon>
        <taxon>Pseudomonadati</taxon>
        <taxon>Bacteroidota</taxon>
        <taxon>Flavobacteriia</taxon>
        <taxon>Flavobacteriales</taxon>
        <taxon>Flavobacteriaceae</taxon>
        <taxon>Winogradskyella</taxon>
    </lineage>
</organism>
<sequence length="270" mass="31890">MRLFLLTGYIFCFISLGHSQINEPLDYKITYNLEFKALKNSEERQNENMFLFVSKNYSKFMSQGKFNLDSLMNAKKKLGFNRFMSSLPQTKFLFFVINELSTDKIWFQEKIATDKFLYEEVIKFNWTNHQATKSILGYNCRKAITHYQGRNYTAWYTSEIPINSGPYKFSGLPGLILEIYDDKKEYHFLIKGIESLPKGNTLTFNSKNFINVSKNTYKETLQKYIENPFKSFEQKGGSVGFNKRQKKAFIKEYRELSKNKNVIELKENDE</sequence>
<name>A0ABS8EQS5_9FLAO</name>
<comment type="caution">
    <text evidence="1">The sequence shown here is derived from an EMBL/GenBank/DDBJ whole genome shotgun (WGS) entry which is preliminary data.</text>
</comment>
<reference evidence="2" key="2">
    <citation type="submission" date="2023-07" db="EMBL/GenBank/DDBJ databases">
        <title>Genome of Winogradskyella sp. E313.</title>
        <authorList>
            <person name="Zhou Y."/>
        </authorList>
    </citation>
    <scope>NUCLEOTIDE SEQUENCE [LARGE SCALE GENOMIC DNA]</scope>
    <source>
        <strain evidence="2">E313</strain>
    </source>
</reference>
<protein>
    <submittedName>
        <fullName evidence="1">GLPGLI family protein</fullName>
    </submittedName>
</protein>
<evidence type="ECO:0000313" key="2">
    <source>
        <dbReference type="Proteomes" id="UP000778797"/>
    </source>
</evidence>
<dbReference type="Proteomes" id="UP000778797">
    <property type="component" value="Unassembled WGS sequence"/>
</dbReference>
<keyword evidence="2" id="KW-1185">Reference proteome</keyword>
<gene>
    <name evidence="1" type="ORF">J1C55_11395</name>
</gene>
<reference evidence="2" key="1">
    <citation type="submission" date="2021-03" db="EMBL/GenBank/DDBJ databases">
        <title>Genome of Cognatishimia sp. F0-27.</title>
        <authorList>
            <person name="Ping X."/>
        </authorList>
    </citation>
    <scope>NUCLEOTIDE SEQUENCE [LARGE SCALE GENOMIC DNA]</scope>
    <source>
        <strain evidence="2">E313</strain>
    </source>
</reference>
<dbReference type="InterPro" id="IPR005901">
    <property type="entry name" value="GLPGLI"/>
</dbReference>
<dbReference type="Pfam" id="PF09697">
    <property type="entry name" value="Porph_ging"/>
    <property type="match status" value="1"/>
</dbReference>
<proteinExistence type="predicted"/>